<gene>
    <name evidence="2" type="ORF">CTOB1V02_LOCUS3541</name>
</gene>
<dbReference type="EMBL" id="OB660611">
    <property type="protein sequence ID" value="CAD7225606.1"/>
    <property type="molecule type" value="Genomic_DNA"/>
</dbReference>
<feature type="compositionally biased region" description="Polar residues" evidence="1">
    <location>
        <begin position="59"/>
        <end position="70"/>
    </location>
</feature>
<protein>
    <submittedName>
        <fullName evidence="2">Uncharacterized protein</fullName>
    </submittedName>
</protein>
<dbReference type="OrthoDB" id="6159439at2759"/>
<proteinExistence type="predicted"/>
<feature type="region of interest" description="Disordered" evidence="1">
    <location>
        <begin position="59"/>
        <end position="109"/>
    </location>
</feature>
<sequence>MRANPNIATHPTGAGGGPMAVYGMCNSIDGTPFHGSNPYELPGGAQVYYTSPSSINESLQHASSGYSLSDPSRAVDNTRHPSPSSNNANSQSSLPTPQHGGGNISPPSNPLVETNGLCYANLDTSACNGYYPPQLTAHGYHSASRDMPDYDITSAAAAGYAVQHQGYPGYLDTAQFTRAAHMGYHLHHPASDPLRDSPTGLCGTNNSATGGQHIQSQQNSNIPTYKWMHIKRNVPKPDAYHVSLDFRHDVLSWRCLSMNLSRQKVIGSSLYPNPPQQVQLYNTKSRQGQVTLATLANVCSYLLGNPSSCQLVSRLRDSDVRQISIVTFSYRRQGFFSPHHVVDGGGDTNDYGGR</sequence>
<name>A0A7R8W769_9CRUS</name>
<accession>A0A7R8W769</accession>
<evidence type="ECO:0000256" key="1">
    <source>
        <dbReference type="SAM" id="MobiDB-lite"/>
    </source>
</evidence>
<evidence type="ECO:0000313" key="2">
    <source>
        <dbReference type="EMBL" id="CAD7225606.1"/>
    </source>
</evidence>
<organism evidence="2">
    <name type="scientific">Cyprideis torosa</name>
    <dbReference type="NCBI Taxonomy" id="163714"/>
    <lineage>
        <taxon>Eukaryota</taxon>
        <taxon>Metazoa</taxon>
        <taxon>Ecdysozoa</taxon>
        <taxon>Arthropoda</taxon>
        <taxon>Crustacea</taxon>
        <taxon>Oligostraca</taxon>
        <taxon>Ostracoda</taxon>
        <taxon>Podocopa</taxon>
        <taxon>Podocopida</taxon>
        <taxon>Cytherocopina</taxon>
        <taxon>Cytheroidea</taxon>
        <taxon>Cytherideidae</taxon>
        <taxon>Cyprideis</taxon>
    </lineage>
</organism>
<dbReference type="AlphaFoldDB" id="A0A7R8W769"/>
<feature type="compositionally biased region" description="Low complexity" evidence="1">
    <location>
        <begin position="81"/>
        <end position="95"/>
    </location>
</feature>
<reference evidence="2" key="1">
    <citation type="submission" date="2020-11" db="EMBL/GenBank/DDBJ databases">
        <authorList>
            <person name="Tran Van P."/>
        </authorList>
    </citation>
    <scope>NUCLEOTIDE SEQUENCE</scope>
</reference>